<dbReference type="SMART" id="SM00440">
    <property type="entry name" value="ZnF_C2C2"/>
    <property type="match status" value="1"/>
</dbReference>
<feature type="binding site" evidence="9">
    <location>
        <position position="143"/>
    </location>
    <ligand>
        <name>Zn(2+)</name>
        <dbReference type="ChEBI" id="CHEBI:29105"/>
        <label>2</label>
    </ligand>
</feature>
<comment type="similarity">
    <text evidence="8 11">Belongs to the archaeal rpoM/eukaryotic RPA12/RPB9/RPC11 RNA polymerase family.</text>
</comment>
<proteinExistence type="inferred from homology"/>
<feature type="binding site" evidence="9">
    <location>
        <position position="26"/>
    </location>
    <ligand>
        <name>Zn(2+)</name>
        <dbReference type="ChEBI" id="CHEBI:29105"/>
        <label>1</label>
    </ligand>
</feature>
<sequence>MEFCPMCGNLLQIEPALSGRRLRFFCPTCPYVCPVTNKVAPFPHHLLSHFSFAITLSMLAFCLLIGVDPLSFFSSTFQIVKKQHLAKKELEAIFSGADAMKFAPKTATTCPRCHNGEAFFRQMQIRSADEPMTTFYKCCNDNCQHEWRDD</sequence>
<keyword evidence="2 8" id="KW-0240">DNA-directed RNA polymerase</keyword>
<dbReference type="CDD" id="cd10509">
    <property type="entry name" value="Zn-ribbon_RPC11"/>
    <property type="match status" value="1"/>
</dbReference>
<evidence type="ECO:0000256" key="2">
    <source>
        <dbReference type="ARBA" id="ARBA00022478"/>
    </source>
</evidence>
<dbReference type="InterPro" id="IPR012164">
    <property type="entry name" value="Rpa12/Rpb9/Rpc10/TFS"/>
</dbReference>
<evidence type="ECO:0000256" key="5">
    <source>
        <dbReference type="ARBA" id="ARBA00022833"/>
    </source>
</evidence>
<dbReference type="SMART" id="SM00661">
    <property type="entry name" value="RPOL9"/>
    <property type="match status" value="1"/>
</dbReference>
<keyword evidence="5 9" id="KW-0862">Zinc</keyword>
<protein>
    <recommendedName>
        <fullName evidence="8">DNA-directed RNA polymerase subunit</fullName>
    </recommendedName>
</protein>
<dbReference type="Proteomes" id="UP000317650">
    <property type="component" value="Chromosome 4"/>
</dbReference>
<dbReference type="GO" id="GO:0005666">
    <property type="term" value="C:RNA polymerase III complex"/>
    <property type="evidence" value="ECO:0007669"/>
    <property type="project" value="UniProtKB-ARBA"/>
</dbReference>
<dbReference type="InterPro" id="IPR034014">
    <property type="entry name" value="Zn_ribbon_RPC11_C"/>
</dbReference>
<dbReference type="InterPro" id="IPR001222">
    <property type="entry name" value="Znf_TFIIS"/>
</dbReference>
<dbReference type="PANTHER" id="PTHR11239:SF12">
    <property type="entry name" value="DNA-DIRECTED RNA POLYMERASE III SUBUNIT RPC10"/>
    <property type="match status" value="1"/>
</dbReference>
<keyword evidence="12" id="KW-1133">Transmembrane helix</keyword>
<evidence type="ECO:0000259" key="13">
    <source>
        <dbReference type="PROSITE" id="PS51133"/>
    </source>
</evidence>
<dbReference type="EMBL" id="PYDT01000001">
    <property type="protein sequence ID" value="THU74801.1"/>
    <property type="molecule type" value="Genomic_DNA"/>
</dbReference>
<feature type="zinc finger region" description="C4-type" evidence="10">
    <location>
        <begin position="4"/>
        <end position="29"/>
    </location>
</feature>
<evidence type="ECO:0000313" key="15">
    <source>
        <dbReference type="Proteomes" id="UP000317650"/>
    </source>
</evidence>
<dbReference type="GO" id="GO:0003899">
    <property type="term" value="F:DNA-directed RNA polymerase activity"/>
    <property type="evidence" value="ECO:0007669"/>
    <property type="project" value="InterPro"/>
</dbReference>
<feature type="transmembrane region" description="Helical" evidence="12">
    <location>
        <begin position="50"/>
        <end position="73"/>
    </location>
</feature>
<name>A0A4S8KHM8_MUSBA</name>
<evidence type="ECO:0000256" key="1">
    <source>
        <dbReference type="ARBA" id="ARBA00004123"/>
    </source>
</evidence>
<evidence type="ECO:0000256" key="11">
    <source>
        <dbReference type="RuleBase" id="RU003474"/>
    </source>
</evidence>
<evidence type="ECO:0000256" key="9">
    <source>
        <dbReference type="PIRSR" id="PIRSR005586-1"/>
    </source>
</evidence>
<comment type="caution">
    <text evidence="14">The sequence shown here is derived from an EMBL/GenBank/DDBJ whole genome shotgun (WGS) entry which is preliminary data.</text>
</comment>
<keyword evidence="3 9" id="KW-0479">Metal-binding</keyword>
<reference evidence="14 15" key="1">
    <citation type="journal article" date="2019" name="Nat. Plants">
        <title>Genome sequencing of Musa balbisiana reveals subgenome evolution and function divergence in polyploid bananas.</title>
        <authorList>
            <person name="Yao X."/>
        </authorList>
    </citation>
    <scope>NUCLEOTIDE SEQUENCE [LARGE SCALE GENOMIC DNA]</scope>
    <source>
        <strain evidence="15">cv. DH-PKW</strain>
        <tissue evidence="14">Leaves</tissue>
    </source>
</reference>
<dbReference type="Pfam" id="PF02150">
    <property type="entry name" value="Zn_ribbon_RPB9"/>
    <property type="match status" value="1"/>
</dbReference>
<feature type="binding site" evidence="9">
    <location>
        <position position="29"/>
    </location>
    <ligand>
        <name>Zn(2+)</name>
        <dbReference type="ChEBI" id="CHEBI:29105"/>
        <label>1</label>
    </ligand>
</feature>
<keyword evidence="15" id="KW-1185">Reference proteome</keyword>
<keyword evidence="12" id="KW-0472">Membrane</keyword>
<dbReference type="PROSITE" id="PS00466">
    <property type="entry name" value="ZF_TFIIS_1"/>
    <property type="match status" value="1"/>
</dbReference>
<comment type="subcellular location">
    <subcellularLocation>
        <location evidence="1 8">Nucleus</location>
    </subcellularLocation>
</comment>
<feature type="binding site" evidence="9">
    <location>
        <position position="4"/>
    </location>
    <ligand>
        <name>Zn(2+)</name>
        <dbReference type="ChEBI" id="CHEBI:29105"/>
        <label>1</label>
    </ligand>
</feature>
<dbReference type="PANTHER" id="PTHR11239">
    <property type="entry name" value="DNA-DIRECTED RNA POLYMERASE"/>
    <property type="match status" value="1"/>
</dbReference>
<dbReference type="Pfam" id="PF01096">
    <property type="entry name" value="Zn_ribbon_TFIIS"/>
    <property type="match status" value="1"/>
</dbReference>
<dbReference type="InterPro" id="IPR001529">
    <property type="entry name" value="Zn_ribbon_RPB9"/>
</dbReference>
<dbReference type="PIRSF" id="PIRSF005586">
    <property type="entry name" value="RNApol_RpoM"/>
    <property type="match status" value="1"/>
</dbReference>
<keyword evidence="7 8" id="KW-0539">Nucleus</keyword>
<evidence type="ECO:0000256" key="10">
    <source>
        <dbReference type="PIRSR" id="PIRSR005586-2"/>
    </source>
</evidence>
<feature type="binding site" evidence="9">
    <location>
        <position position="138"/>
    </location>
    <ligand>
        <name>Zn(2+)</name>
        <dbReference type="ChEBI" id="CHEBI:29105"/>
        <label>2</label>
    </ligand>
</feature>
<dbReference type="Gene3D" id="2.20.25.10">
    <property type="match status" value="2"/>
</dbReference>
<feature type="binding site" evidence="9">
    <location>
        <position position="110"/>
    </location>
    <ligand>
        <name>Zn(2+)</name>
        <dbReference type="ChEBI" id="CHEBI:29105"/>
        <label>2</label>
    </ligand>
</feature>
<gene>
    <name evidence="14" type="ORF">C4D60_Mb04t37250</name>
</gene>
<dbReference type="FunFam" id="2.20.25.10:FF:000005">
    <property type="entry name" value="DNA-directed RNA polymerase subunit"/>
    <property type="match status" value="1"/>
</dbReference>
<evidence type="ECO:0000256" key="7">
    <source>
        <dbReference type="ARBA" id="ARBA00023242"/>
    </source>
</evidence>
<keyword evidence="4 10" id="KW-0863">Zinc-finger</keyword>
<evidence type="ECO:0000313" key="14">
    <source>
        <dbReference type="EMBL" id="THU74801.1"/>
    </source>
</evidence>
<feature type="binding site" evidence="9">
    <location>
        <position position="7"/>
    </location>
    <ligand>
        <name>Zn(2+)</name>
        <dbReference type="ChEBI" id="CHEBI:29105"/>
        <label>1</label>
    </ligand>
</feature>
<accession>A0A4S8KHM8</accession>
<keyword evidence="12" id="KW-0812">Transmembrane</keyword>
<dbReference type="STRING" id="52838.A0A4S8KHM8"/>
<dbReference type="SUPFAM" id="SSF57783">
    <property type="entry name" value="Zinc beta-ribbon"/>
    <property type="match status" value="2"/>
</dbReference>
<evidence type="ECO:0000256" key="6">
    <source>
        <dbReference type="ARBA" id="ARBA00023163"/>
    </source>
</evidence>
<evidence type="ECO:0000256" key="4">
    <source>
        <dbReference type="ARBA" id="ARBA00022771"/>
    </source>
</evidence>
<feature type="domain" description="TFIIS-type" evidence="13">
    <location>
        <begin position="106"/>
        <end position="148"/>
    </location>
</feature>
<dbReference type="PROSITE" id="PS51133">
    <property type="entry name" value="ZF_TFIIS_2"/>
    <property type="match status" value="1"/>
</dbReference>
<feature type="binding site" evidence="9">
    <location>
        <position position="113"/>
    </location>
    <ligand>
        <name>Zn(2+)</name>
        <dbReference type="ChEBI" id="CHEBI:29105"/>
        <label>2</label>
    </ligand>
</feature>
<dbReference type="GO" id="GO:0006386">
    <property type="term" value="P:termination of RNA polymerase III transcription"/>
    <property type="evidence" value="ECO:0007669"/>
    <property type="project" value="TreeGrafter"/>
</dbReference>
<evidence type="ECO:0000256" key="8">
    <source>
        <dbReference type="PIRNR" id="PIRNR005586"/>
    </source>
</evidence>
<dbReference type="AlphaFoldDB" id="A0A4S8KHM8"/>
<dbReference type="GO" id="GO:0003676">
    <property type="term" value="F:nucleic acid binding"/>
    <property type="evidence" value="ECO:0007669"/>
    <property type="project" value="InterPro"/>
</dbReference>
<keyword evidence="6 8" id="KW-0804">Transcription</keyword>
<dbReference type="GO" id="GO:0008270">
    <property type="term" value="F:zinc ion binding"/>
    <property type="evidence" value="ECO:0007669"/>
    <property type="project" value="UniProtKB-KW"/>
</dbReference>
<evidence type="ECO:0000256" key="12">
    <source>
        <dbReference type="SAM" id="Phobius"/>
    </source>
</evidence>
<organism evidence="14 15">
    <name type="scientific">Musa balbisiana</name>
    <name type="common">Banana</name>
    <dbReference type="NCBI Taxonomy" id="52838"/>
    <lineage>
        <taxon>Eukaryota</taxon>
        <taxon>Viridiplantae</taxon>
        <taxon>Streptophyta</taxon>
        <taxon>Embryophyta</taxon>
        <taxon>Tracheophyta</taxon>
        <taxon>Spermatophyta</taxon>
        <taxon>Magnoliopsida</taxon>
        <taxon>Liliopsida</taxon>
        <taxon>Zingiberales</taxon>
        <taxon>Musaceae</taxon>
        <taxon>Musa</taxon>
    </lineage>
</organism>
<evidence type="ECO:0000256" key="3">
    <source>
        <dbReference type="ARBA" id="ARBA00022723"/>
    </source>
</evidence>
<comment type="function">
    <text evidence="8">DNA-dependent RNA polymerase catalyzes the transcription of DNA into RNA using the four ribonucleoside triphosphates as substrates.</text>
</comment>